<keyword evidence="5" id="KW-1185">Reference proteome</keyword>
<organism evidence="4 5">
    <name type="scientific">Roridomyces roridus</name>
    <dbReference type="NCBI Taxonomy" id="1738132"/>
    <lineage>
        <taxon>Eukaryota</taxon>
        <taxon>Fungi</taxon>
        <taxon>Dikarya</taxon>
        <taxon>Basidiomycota</taxon>
        <taxon>Agaricomycotina</taxon>
        <taxon>Agaricomycetes</taxon>
        <taxon>Agaricomycetidae</taxon>
        <taxon>Agaricales</taxon>
        <taxon>Marasmiineae</taxon>
        <taxon>Mycenaceae</taxon>
        <taxon>Roridomyces</taxon>
    </lineage>
</organism>
<evidence type="ECO:0000259" key="3">
    <source>
        <dbReference type="Pfam" id="PF20151"/>
    </source>
</evidence>
<dbReference type="EMBL" id="JARKIF010000049">
    <property type="protein sequence ID" value="KAJ7607497.1"/>
    <property type="molecule type" value="Genomic_DNA"/>
</dbReference>
<sequence length="384" mass="42723">MGQNVSSTMLAVTEGQYANLVRGNLIPLHICLAGLTWILYDYFQTLESEIRFIWPQKWSFSKFMFIWIRYYSIALLMFDVVQIHVFARPGITTNNLCVAMDTIIRVVGAVSLWSVEIILQLRVYAIYGCSKRIAILNAILFAGSIAGFMWILIFNHSRRAGAIAAVIRLPLPGCPSVHSGIEWAQWVPATIYEGILFCFALFKTFQSATDVWRRKSGPSLYSLLLRDNLIYFFGIAILLVFNNLMVVNVTHIPWFSYGPFHAAIGITTTRMLLNLREATASTVIAKMDGPVTSTHWGTPNSGTLIGTASNRHDQSLGLEPMAFRRGQAQTDTETETETETSPGYGLTSFGDVDRRRALADLEVDTGSVIEFAASPPKRGLGFAV</sequence>
<evidence type="ECO:0000256" key="2">
    <source>
        <dbReference type="SAM" id="Phobius"/>
    </source>
</evidence>
<feature type="domain" description="DUF6533" evidence="3">
    <location>
        <begin position="30"/>
        <end position="73"/>
    </location>
</feature>
<keyword evidence="2" id="KW-1133">Transmembrane helix</keyword>
<protein>
    <recommendedName>
        <fullName evidence="3">DUF6533 domain-containing protein</fullName>
    </recommendedName>
</protein>
<accession>A0AAD7B1T1</accession>
<reference evidence="4" key="1">
    <citation type="submission" date="2023-03" db="EMBL/GenBank/DDBJ databases">
        <title>Massive genome expansion in bonnet fungi (Mycena s.s.) driven by repeated elements and novel gene families across ecological guilds.</title>
        <authorList>
            <consortium name="Lawrence Berkeley National Laboratory"/>
            <person name="Harder C.B."/>
            <person name="Miyauchi S."/>
            <person name="Viragh M."/>
            <person name="Kuo A."/>
            <person name="Thoen E."/>
            <person name="Andreopoulos B."/>
            <person name="Lu D."/>
            <person name="Skrede I."/>
            <person name="Drula E."/>
            <person name="Henrissat B."/>
            <person name="Morin E."/>
            <person name="Kohler A."/>
            <person name="Barry K."/>
            <person name="LaButti K."/>
            <person name="Morin E."/>
            <person name="Salamov A."/>
            <person name="Lipzen A."/>
            <person name="Mereny Z."/>
            <person name="Hegedus B."/>
            <person name="Baldrian P."/>
            <person name="Stursova M."/>
            <person name="Weitz H."/>
            <person name="Taylor A."/>
            <person name="Grigoriev I.V."/>
            <person name="Nagy L.G."/>
            <person name="Martin F."/>
            <person name="Kauserud H."/>
        </authorList>
    </citation>
    <scope>NUCLEOTIDE SEQUENCE</scope>
    <source>
        <strain evidence="4">9284</strain>
    </source>
</reference>
<comment type="caution">
    <text evidence="4">The sequence shown here is derived from an EMBL/GenBank/DDBJ whole genome shotgun (WGS) entry which is preliminary data.</text>
</comment>
<feature type="transmembrane region" description="Helical" evidence="2">
    <location>
        <begin position="64"/>
        <end position="83"/>
    </location>
</feature>
<name>A0AAD7B1T1_9AGAR</name>
<feature type="transmembrane region" description="Helical" evidence="2">
    <location>
        <begin position="223"/>
        <end position="242"/>
    </location>
</feature>
<proteinExistence type="predicted"/>
<dbReference type="Proteomes" id="UP001221142">
    <property type="component" value="Unassembled WGS sequence"/>
</dbReference>
<dbReference type="InterPro" id="IPR045340">
    <property type="entry name" value="DUF6533"/>
</dbReference>
<keyword evidence="2" id="KW-0812">Transmembrane</keyword>
<dbReference type="Pfam" id="PF20151">
    <property type="entry name" value="DUF6533"/>
    <property type="match status" value="1"/>
</dbReference>
<evidence type="ECO:0000313" key="4">
    <source>
        <dbReference type="EMBL" id="KAJ7607497.1"/>
    </source>
</evidence>
<evidence type="ECO:0000313" key="5">
    <source>
        <dbReference type="Proteomes" id="UP001221142"/>
    </source>
</evidence>
<keyword evidence="2" id="KW-0472">Membrane</keyword>
<feature type="transmembrane region" description="Helical" evidence="2">
    <location>
        <begin position="103"/>
        <end position="121"/>
    </location>
</feature>
<evidence type="ECO:0000256" key="1">
    <source>
        <dbReference type="SAM" id="MobiDB-lite"/>
    </source>
</evidence>
<feature type="transmembrane region" description="Helical" evidence="2">
    <location>
        <begin position="133"/>
        <end position="153"/>
    </location>
</feature>
<feature type="transmembrane region" description="Helical" evidence="2">
    <location>
        <begin position="25"/>
        <end position="43"/>
    </location>
</feature>
<feature type="region of interest" description="Disordered" evidence="1">
    <location>
        <begin position="326"/>
        <end position="347"/>
    </location>
</feature>
<gene>
    <name evidence="4" type="ORF">FB45DRAFT_947791</name>
</gene>
<dbReference type="AlphaFoldDB" id="A0AAD7B1T1"/>